<sequence>MEISIKTQSIEVSAVSGGGSINIGNTLNMLMRQEVPPSPQPGDQLPPDRGTPTPPPQEGMELQPPPGTPPREGMEAQPPPGTPPREGMEAQPPLGIPPQAPDDPIGQRADKKSDNPTFYPLIPDRTVVGMPFYRLT</sequence>
<accession>A0A2T4Z3F5</accession>
<dbReference type="Proteomes" id="UP000241639">
    <property type="component" value="Unassembled WGS sequence"/>
</dbReference>
<feature type="region of interest" description="Disordered" evidence="1">
    <location>
        <begin position="25"/>
        <end position="123"/>
    </location>
</feature>
<evidence type="ECO:0000313" key="2">
    <source>
        <dbReference type="EMBL" id="PTM56413.1"/>
    </source>
</evidence>
<comment type="caution">
    <text evidence="2">The sequence shown here is derived from an EMBL/GenBank/DDBJ whole genome shotgun (WGS) entry which is preliminary data.</text>
</comment>
<dbReference type="RefSeq" id="WP_107727761.1">
    <property type="nucleotide sequence ID" value="NZ_PZZP01000002.1"/>
</dbReference>
<feature type="compositionally biased region" description="Pro residues" evidence="1">
    <location>
        <begin position="52"/>
        <end position="69"/>
    </location>
</feature>
<evidence type="ECO:0000313" key="3">
    <source>
        <dbReference type="Proteomes" id="UP000241639"/>
    </source>
</evidence>
<gene>
    <name evidence="2" type="ORF">C8J48_2735</name>
</gene>
<dbReference type="EMBL" id="PZZP01000002">
    <property type="protein sequence ID" value="PTM56413.1"/>
    <property type="molecule type" value="Genomic_DNA"/>
</dbReference>
<reference evidence="2 3" key="1">
    <citation type="submission" date="2018-04" db="EMBL/GenBank/DDBJ databases">
        <title>Genomic Encyclopedia of Archaeal and Bacterial Type Strains, Phase II (KMG-II): from individual species to whole genera.</title>
        <authorList>
            <person name="Goeker M."/>
        </authorList>
    </citation>
    <scope>NUCLEOTIDE SEQUENCE [LARGE SCALE GENOMIC DNA]</scope>
    <source>
        <strain evidence="2 3">DSM 45169</strain>
    </source>
</reference>
<proteinExistence type="predicted"/>
<protein>
    <submittedName>
        <fullName evidence="2">Uncharacterized protein</fullName>
    </submittedName>
</protein>
<dbReference type="AlphaFoldDB" id="A0A2T4Z3F5"/>
<organism evidence="2 3">
    <name type="scientific">Desmospora activa DSM 45169</name>
    <dbReference type="NCBI Taxonomy" id="1121389"/>
    <lineage>
        <taxon>Bacteria</taxon>
        <taxon>Bacillati</taxon>
        <taxon>Bacillota</taxon>
        <taxon>Bacilli</taxon>
        <taxon>Bacillales</taxon>
        <taxon>Thermoactinomycetaceae</taxon>
        <taxon>Desmospora</taxon>
    </lineage>
</organism>
<feature type="compositionally biased region" description="Low complexity" evidence="1">
    <location>
        <begin position="41"/>
        <end position="51"/>
    </location>
</feature>
<name>A0A2T4Z3F5_9BACL</name>
<evidence type="ECO:0000256" key="1">
    <source>
        <dbReference type="SAM" id="MobiDB-lite"/>
    </source>
</evidence>
<keyword evidence="3" id="KW-1185">Reference proteome</keyword>